<accession>A0ABS6EHV1</accession>
<organism evidence="2 3">
    <name type="scientific">Clostridium mobile</name>
    <dbReference type="NCBI Taxonomy" id="2841512"/>
    <lineage>
        <taxon>Bacteria</taxon>
        <taxon>Bacillati</taxon>
        <taxon>Bacillota</taxon>
        <taxon>Clostridia</taxon>
        <taxon>Eubacteriales</taxon>
        <taxon>Clostridiaceae</taxon>
        <taxon>Clostridium</taxon>
    </lineage>
</organism>
<keyword evidence="3" id="KW-1185">Reference proteome</keyword>
<dbReference type="PANTHER" id="PTHR37507">
    <property type="entry name" value="SPORULATION PROTEIN YDCC"/>
    <property type="match status" value="1"/>
</dbReference>
<reference evidence="2 3" key="1">
    <citation type="submission" date="2021-06" db="EMBL/GenBank/DDBJ databases">
        <authorList>
            <person name="Sun Q."/>
            <person name="Li D."/>
        </authorList>
    </citation>
    <scope>NUCLEOTIDE SEQUENCE [LARGE SCALE GENOMIC DNA]</scope>
    <source>
        <strain evidence="2 3">MSJ-11</strain>
    </source>
</reference>
<dbReference type="RefSeq" id="WP_216439050.1">
    <property type="nucleotide sequence ID" value="NZ_JAHLQF010000002.1"/>
</dbReference>
<proteinExistence type="predicted"/>
<dbReference type="EMBL" id="JAHLQF010000002">
    <property type="protein sequence ID" value="MBU5484580.1"/>
    <property type="molecule type" value="Genomic_DNA"/>
</dbReference>
<dbReference type="PROSITE" id="PS51257">
    <property type="entry name" value="PROKAR_LIPOPROTEIN"/>
    <property type="match status" value="1"/>
</dbReference>
<comment type="caution">
    <text evidence="2">The sequence shown here is derived from an EMBL/GenBank/DDBJ whole genome shotgun (WGS) entry which is preliminary data.</text>
</comment>
<dbReference type="PANTHER" id="PTHR37507:SF2">
    <property type="entry name" value="SPORULATION PROTEIN YDCC"/>
    <property type="match status" value="1"/>
</dbReference>
<sequence length="372" mass="42895">MIKKRIAFIIMAGVLSITALTGCGSKNSILPETIVANAIEAENNLKSYYSEARVRAYDKDNKITNGATEKEWQDISNGKMKIRREYYSDNNELESVSTSDGDTVITYDNRAGKASIMKNIDESDMPINSGRQYNKIILQYIKENIENHDISIIGEEKINGMNTYHIRAVPKEESIMFLEQDMWINKKNWSVIKTIGVLTGGTKIEEEYVKIDFSPKLPDEIFTQKIPEGVKIENIEEAGPKTKTMTLKEVRDFLGNPFLYFPELSSYKIKNIKLIQYESEELYNEITMDYEKDGKPYFEMRLRKGNKVNFNDSKIPGAKEITIRGQKGYILKGVKSVILWPEEDISYSIIPHENFEKIEDFIKELNEMEMFN</sequence>
<evidence type="ECO:0000313" key="3">
    <source>
        <dbReference type="Proteomes" id="UP000726170"/>
    </source>
</evidence>
<evidence type="ECO:0008006" key="4">
    <source>
        <dbReference type="Google" id="ProtNLM"/>
    </source>
</evidence>
<feature type="chain" id="PRO_5046739497" description="Outer membrane lipoprotein-sorting protein" evidence="1">
    <location>
        <begin position="20"/>
        <end position="372"/>
    </location>
</feature>
<dbReference type="InterPro" id="IPR052944">
    <property type="entry name" value="Sporulation_related"/>
</dbReference>
<gene>
    <name evidence="2" type="ORF">KQI86_09575</name>
</gene>
<feature type="signal peptide" evidence="1">
    <location>
        <begin position="1"/>
        <end position="19"/>
    </location>
</feature>
<evidence type="ECO:0000256" key="1">
    <source>
        <dbReference type="SAM" id="SignalP"/>
    </source>
</evidence>
<keyword evidence="1" id="KW-0732">Signal</keyword>
<evidence type="ECO:0000313" key="2">
    <source>
        <dbReference type="EMBL" id="MBU5484580.1"/>
    </source>
</evidence>
<dbReference type="Proteomes" id="UP000726170">
    <property type="component" value="Unassembled WGS sequence"/>
</dbReference>
<protein>
    <recommendedName>
        <fullName evidence="4">Outer membrane lipoprotein-sorting protein</fullName>
    </recommendedName>
</protein>
<name>A0ABS6EHV1_9CLOT</name>